<organism evidence="2 3">
    <name type="scientific">Fusarium floridanum</name>
    <dbReference type="NCBI Taxonomy" id="1325733"/>
    <lineage>
        <taxon>Eukaryota</taxon>
        <taxon>Fungi</taxon>
        <taxon>Dikarya</taxon>
        <taxon>Ascomycota</taxon>
        <taxon>Pezizomycotina</taxon>
        <taxon>Sordariomycetes</taxon>
        <taxon>Hypocreomycetidae</taxon>
        <taxon>Hypocreales</taxon>
        <taxon>Nectriaceae</taxon>
        <taxon>Fusarium</taxon>
        <taxon>Fusarium solani species complex</taxon>
    </lineage>
</organism>
<accession>A0A428NNQ1</accession>
<feature type="coiled-coil region" evidence="1">
    <location>
        <begin position="57"/>
        <end position="84"/>
    </location>
</feature>
<evidence type="ECO:0000313" key="3">
    <source>
        <dbReference type="Proteomes" id="UP000287972"/>
    </source>
</evidence>
<name>A0A428NNQ1_9HYPO</name>
<sequence>MSLGTVSEWSRFENEATSAKPLQPQSFQNIFHPPSGSPCAYDSKTSINASYELEGKLDEQGIRIDILELELDQHKEAMSEKISQLNERDSTIKTQCFHIVSLHHNVCQLTDEISKLNNVICDLRNQLWRFTDEDWQNLAGVGKKRKFYL</sequence>
<keyword evidence="3" id="KW-1185">Reference proteome</keyword>
<gene>
    <name evidence="2" type="ORF">CEP51_016486</name>
</gene>
<dbReference type="AlphaFoldDB" id="A0A428NNQ1"/>
<dbReference type="Proteomes" id="UP000287972">
    <property type="component" value="Unassembled WGS sequence"/>
</dbReference>
<proteinExistence type="predicted"/>
<evidence type="ECO:0000256" key="1">
    <source>
        <dbReference type="SAM" id="Coils"/>
    </source>
</evidence>
<keyword evidence="1" id="KW-0175">Coiled coil</keyword>
<dbReference type="EMBL" id="NKCL01001181">
    <property type="protein sequence ID" value="RSL42372.1"/>
    <property type="molecule type" value="Genomic_DNA"/>
</dbReference>
<comment type="caution">
    <text evidence="2">The sequence shown here is derived from an EMBL/GenBank/DDBJ whole genome shotgun (WGS) entry which is preliminary data.</text>
</comment>
<protein>
    <submittedName>
        <fullName evidence="2">Uncharacterized protein</fullName>
    </submittedName>
</protein>
<reference evidence="2 3" key="1">
    <citation type="submission" date="2017-06" db="EMBL/GenBank/DDBJ databases">
        <title>Comparative genomic analysis of Ambrosia Fusariam Clade fungi.</title>
        <authorList>
            <person name="Stajich J.E."/>
            <person name="Carrillo J."/>
            <person name="Kijimoto T."/>
            <person name="Eskalen A."/>
            <person name="O'Donnell K."/>
            <person name="Kasson M."/>
        </authorList>
    </citation>
    <scope>NUCLEOTIDE SEQUENCE [LARGE SCALE GENOMIC DNA]</scope>
    <source>
        <strain evidence="2 3">NRRL62606</strain>
    </source>
</reference>
<evidence type="ECO:0000313" key="2">
    <source>
        <dbReference type="EMBL" id="RSL42372.1"/>
    </source>
</evidence>